<reference evidence="2" key="1">
    <citation type="journal article" date="1999" name="Virus Genes">
        <title>Virions of Heliothis armigera entomopoxvirus contain a homologue of the vaccinia VP8 major core protein.</title>
        <authorList>
            <person name="Crnov R."/>
            <person name="Dall D.J."/>
        </authorList>
    </citation>
    <scope>NUCLEOTIDE SEQUENCE</scope>
</reference>
<evidence type="ECO:0000256" key="1">
    <source>
        <dbReference type="SAM" id="Phobius"/>
    </source>
</evidence>
<keyword evidence="1" id="KW-0472">Membrane</keyword>
<proteinExistence type="predicted"/>
<keyword evidence="1" id="KW-1133">Transmembrane helix</keyword>
<sequence length="61" mass="7149">MNLYSFLFLFFNNKYLWCNLGFEGLMLRSTIIVSILLFIDLISSLDSMRFIPNSCNLFNAN</sequence>
<name>O89463_HAEPV</name>
<feature type="transmembrane region" description="Helical" evidence="1">
    <location>
        <begin position="20"/>
        <end position="39"/>
    </location>
</feature>
<protein>
    <submittedName>
        <fullName evidence="2">Uncharacterized protein</fullName>
    </submittedName>
</protein>
<organismHost>
    <name type="scientific">Lepidoptera</name>
    <name type="common">moths &amp; butterflies</name>
    <dbReference type="NCBI Taxonomy" id="7088"/>
</organismHost>
<dbReference type="EMBL" id="AF022176">
    <property type="protein sequence ID" value="AAC33830.1"/>
    <property type="molecule type" value="Genomic_DNA"/>
</dbReference>
<accession>O89463</accession>
<organism evidence="2">
    <name type="scientific">Heliothis armigera entomopoxvirus</name>
    <name type="common">HaEPV</name>
    <dbReference type="NCBI Taxonomy" id="10290"/>
    <lineage>
        <taxon>Viruses</taxon>
        <taxon>Varidnaviria</taxon>
        <taxon>Bamfordvirae</taxon>
        <taxon>Nucleocytoviricota</taxon>
        <taxon>Pokkesviricetes</taxon>
        <taxon>Chitovirales</taxon>
        <taxon>Poxviridae</taxon>
        <taxon>Entomopoxvirinae</taxon>
        <taxon>Betaentomopoxvirus</taxon>
    </lineage>
</organism>
<keyword evidence="1" id="KW-0812">Transmembrane</keyword>
<evidence type="ECO:0000313" key="2">
    <source>
        <dbReference type="EMBL" id="AAC33830.1"/>
    </source>
</evidence>